<dbReference type="PROSITE" id="PS50889">
    <property type="entry name" value="S4"/>
    <property type="match status" value="1"/>
</dbReference>
<keyword evidence="3" id="KW-1185">Reference proteome</keyword>
<dbReference type="SUPFAM" id="SSF55174">
    <property type="entry name" value="Alpha-L RNA-binding motif"/>
    <property type="match status" value="1"/>
</dbReference>
<keyword evidence="1" id="KW-0694">RNA-binding</keyword>
<evidence type="ECO:0000313" key="2">
    <source>
        <dbReference type="EMBL" id="MBC8570638.1"/>
    </source>
</evidence>
<protein>
    <submittedName>
        <fullName evidence="2">RNA-binding S4 domain-containing protein</fullName>
    </submittedName>
</protein>
<sequence>MEKHTIRIETPFIRLDQMLKFCGMAETGGHAKEIVEEGVCLVNGSICLQRGKKLFPGDTLLVDDILIEVDGL</sequence>
<comment type="caution">
    <text evidence="2">The sequence shown here is derived from an EMBL/GenBank/DDBJ whole genome shotgun (WGS) entry which is preliminary data.</text>
</comment>
<accession>A0A926ECP0</accession>
<evidence type="ECO:0000313" key="3">
    <source>
        <dbReference type="Proteomes" id="UP000660861"/>
    </source>
</evidence>
<gene>
    <name evidence="2" type="ORF">H8709_07305</name>
</gene>
<dbReference type="Gene3D" id="3.10.290.10">
    <property type="entry name" value="RNA-binding S4 domain"/>
    <property type="match status" value="1"/>
</dbReference>
<name>A0A926ECP0_9FIRM</name>
<dbReference type="EMBL" id="JACRTC010000004">
    <property type="protein sequence ID" value="MBC8570638.1"/>
    <property type="molecule type" value="Genomic_DNA"/>
</dbReference>
<proteinExistence type="predicted"/>
<dbReference type="Proteomes" id="UP000660861">
    <property type="component" value="Unassembled WGS sequence"/>
</dbReference>
<reference evidence="2" key="1">
    <citation type="submission" date="2020-08" db="EMBL/GenBank/DDBJ databases">
        <title>Genome public.</title>
        <authorList>
            <person name="Liu C."/>
            <person name="Sun Q."/>
        </authorList>
    </citation>
    <scope>NUCLEOTIDE SEQUENCE</scope>
    <source>
        <strain evidence="2">NSJ-54</strain>
    </source>
</reference>
<dbReference type="AlphaFoldDB" id="A0A926ECP0"/>
<organism evidence="2 3">
    <name type="scientific">Zongyangia hominis</name>
    <dbReference type="NCBI Taxonomy" id="2763677"/>
    <lineage>
        <taxon>Bacteria</taxon>
        <taxon>Bacillati</taxon>
        <taxon>Bacillota</taxon>
        <taxon>Clostridia</taxon>
        <taxon>Eubacteriales</taxon>
        <taxon>Oscillospiraceae</taxon>
        <taxon>Zongyangia</taxon>
    </lineage>
</organism>
<evidence type="ECO:0000256" key="1">
    <source>
        <dbReference type="PROSITE-ProRule" id="PRU00182"/>
    </source>
</evidence>
<dbReference type="InterPro" id="IPR036986">
    <property type="entry name" value="S4_RNA-bd_sf"/>
</dbReference>
<dbReference type="Pfam" id="PF13275">
    <property type="entry name" value="S4_2"/>
    <property type="match status" value="1"/>
</dbReference>
<dbReference type="CDD" id="cd00165">
    <property type="entry name" value="S4"/>
    <property type="match status" value="1"/>
</dbReference>
<dbReference type="GO" id="GO:0003723">
    <property type="term" value="F:RNA binding"/>
    <property type="evidence" value="ECO:0007669"/>
    <property type="project" value="UniProtKB-KW"/>
</dbReference>